<organism evidence="2 3">
    <name type="scientific">Janibacter alkaliphilus</name>
    <dbReference type="NCBI Taxonomy" id="1069963"/>
    <lineage>
        <taxon>Bacteria</taxon>
        <taxon>Bacillati</taxon>
        <taxon>Actinomycetota</taxon>
        <taxon>Actinomycetes</taxon>
        <taxon>Micrococcales</taxon>
        <taxon>Intrasporangiaceae</taxon>
        <taxon>Janibacter</taxon>
    </lineage>
</organism>
<keyword evidence="2" id="KW-0238">DNA-binding</keyword>
<accession>A0A852WXX5</accession>
<keyword evidence="3" id="KW-1185">Reference proteome</keyword>
<dbReference type="SUPFAM" id="SSF48498">
    <property type="entry name" value="Tetracyclin repressor-like, C-terminal domain"/>
    <property type="match status" value="1"/>
</dbReference>
<dbReference type="InterPro" id="IPR009057">
    <property type="entry name" value="Homeodomain-like_sf"/>
</dbReference>
<evidence type="ECO:0000313" key="2">
    <source>
        <dbReference type="EMBL" id="NYG35882.1"/>
    </source>
</evidence>
<gene>
    <name evidence="2" type="ORF">BJY28_000351</name>
</gene>
<feature type="domain" description="Tetracyclin repressor-like C-terminal group 31" evidence="1">
    <location>
        <begin position="96"/>
        <end position="197"/>
    </location>
</feature>
<dbReference type="EMBL" id="JACBZX010000001">
    <property type="protein sequence ID" value="NYG35882.1"/>
    <property type="molecule type" value="Genomic_DNA"/>
</dbReference>
<reference evidence="2 3" key="1">
    <citation type="submission" date="2020-07" db="EMBL/GenBank/DDBJ databases">
        <title>Sequencing the genomes of 1000 actinobacteria strains.</title>
        <authorList>
            <person name="Klenk H.-P."/>
        </authorList>
    </citation>
    <scope>NUCLEOTIDE SEQUENCE [LARGE SCALE GENOMIC DNA]</scope>
    <source>
        <strain evidence="2 3">DSM 24723</strain>
    </source>
</reference>
<evidence type="ECO:0000313" key="3">
    <source>
        <dbReference type="Proteomes" id="UP000592181"/>
    </source>
</evidence>
<dbReference type="InterPro" id="IPR041583">
    <property type="entry name" value="TetR_C_31"/>
</dbReference>
<dbReference type="AlphaFoldDB" id="A0A852WXX5"/>
<proteinExistence type="predicted"/>
<protein>
    <submittedName>
        <fullName evidence="2">DNA-binding transcriptional regulator YbjK</fullName>
    </submittedName>
</protein>
<dbReference type="Pfam" id="PF17940">
    <property type="entry name" value="TetR_C_31"/>
    <property type="match status" value="1"/>
</dbReference>
<comment type="caution">
    <text evidence="2">The sequence shown here is derived from an EMBL/GenBank/DDBJ whole genome shotgun (WGS) entry which is preliminary data.</text>
</comment>
<dbReference type="Proteomes" id="UP000592181">
    <property type="component" value="Unassembled WGS sequence"/>
</dbReference>
<dbReference type="GO" id="GO:0003677">
    <property type="term" value="F:DNA binding"/>
    <property type="evidence" value="ECO:0007669"/>
    <property type="project" value="UniProtKB-KW"/>
</dbReference>
<sequence>MTAPTSSPPNQDEQAKELTPRMRQILDAAVVVTARAGLRGLTHRAVDAEAGLPQGSTSAYLRTRMALLTALADHVAGLCKEPIDGLAAELRDGAESEQVIEHAIDLFVGWLDAPDLTLARLELEREALRQPELQAVSGSWRQRLLDTVTEILTTVGVVEVELYSSAIISAIDGVLVDALSRPADQREEYVRVMARVIIDAFVTQVKGE</sequence>
<dbReference type="Gene3D" id="1.10.357.10">
    <property type="entry name" value="Tetracycline Repressor, domain 2"/>
    <property type="match status" value="1"/>
</dbReference>
<dbReference type="InterPro" id="IPR036271">
    <property type="entry name" value="Tet_transcr_reg_TetR-rel_C_sf"/>
</dbReference>
<dbReference type="RefSeq" id="WP_179461474.1">
    <property type="nucleotide sequence ID" value="NZ_JACBZX010000001.1"/>
</dbReference>
<dbReference type="SUPFAM" id="SSF46689">
    <property type="entry name" value="Homeodomain-like"/>
    <property type="match status" value="1"/>
</dbReference>
<evidence type="ECO:0000259" key="1">
    <source>
        <dbReference type="Pfam" id="PF17940"/>
    </source>
</evidence>
<name>A0A852WXX5_9MICO</name>